<evidence type="ECO:0000256" key="1">
    <source>
        <dbReference type="SAM" id="MobiDB-lite"/>
    </source>
</evidence>
<dbReference type="AlphaFoldDB" id="A0AAV2TQ38"/>
<feature type="region of interest" description="Disordered" evidence="1">
    <location>
        <begin position="51"/>
        <end position="90"/>
    </location>
</feature>
<protein>
    <submittedName>
        <fullName evidence="2">Uncharacterized protein</fullName>
    </submittedName>
</protein>
<gene>
    <name evidence="2" type="ORF">CDAUBV1_LOCUS14524</name>
</gene>
<reference evidence="2" key="1">
    <citation type="submission" date="2024-06" db="EMBL/GenBank/DDBJ databases">
        <authorList>
            <person name="Liu X."/>
            <person name="Lenzi L."/>
            <person name="Haldenby T S."/>
            <person name="Uol C."/>
        </authorList>
    </citation>
    <scope>NUCLEOTIDE SEQUENCE</scope>
</reference>
<dbReference type="Proteomes" id="UP001497525">
    <property type="component" value="Unassembled WGS sequence"/>
</dbReference>
<evidence type="ECO:0000313" key="3">
    <source>
        <dbReference type="Proteomes" id="UP001497525"/>
    </source>
</evidence>
<organism evidence="2 3">
    <name type="scientific">Calicophoron daubneyi</name>
    <name type="common">Rumen fluke</name>
    <name type="synonym">Paramphistomum daubneyi</name>
    <dbReference type="NCBI Taxonomy" id="300641"/>
    <lineage>
        <taxon>Eukaryota</taxon>
        <taxon>Metazoa</taxon>
        <taxon>Spiralia</taxon>
        <taxon>Lophotrochozoa</taxon>
        <taxon>Platyhelminthes</taxon>
        <taxon>Trematoda</taxon>
        <taxon>Digenea</taxon>
        <taxon>Plagiorchiida</taxon>
        <taxon>Pronocephalata</taxon>
        <taxon>Paramphistomoidea</taxon>
        <taxon>Paramphistomidae</taxon>
        <taxon>Calicophoron</taxon>
    </lineage>
</organism>
<dbReference type="EMBL" id="CAXLJL010000601">
    <property type="protein sequence ID" value="CAL5139490.1"/>
    <property type="molecule type" value="Genomic_DNA"/>
</dbReference>
<feature type="compositionally biased region" description="Basic and acidic residues" evidence="1">
    <location>
        <begin position="64"/>
        <end position="90"/>
    </location>
</feature>
<proteinExistence type="predicted"/>
<accession>A0AAV2TQ38</accession>
<comment type="caution">
    <text evidence="2">The sequence shown here is derived from an EMBL/GenBank/DDBJ whole genome shotgun (WGS) entry which is preliminary data.</text>
</comment>
<evidence type="ECO:0000313" key="2">
    <source>
        <dbReference type="EMBL" id="CAL5139490.1"/>
    </source>
</evidence>
<sequence>MTKIGTKKVLRKLIENFEMVPASRRSLKEYPHNTPSTVAFDNTAKELSRNPFYLSTRSMNPAKLDTEEHKTESTESDHGSFDRRAVPMTQ</sequence>
<name>A0AAV2TQ38_CALDB</name>